<keyword evidence="5 6" id="KW-0472">Membrane</keyword>
<evidence type="ECO:0000256" key="6">
    <source>
        <dbReference type="SAM" id="Phobius"/>
    </source>
</evidence>
<dbReference type="GO" id="GO:0022904">
    <property type="term" value="P:respiratory electron transport chain"/>
    <property type="evidence" value="ECO:0007669"/>
    <property type="project" value="InterPro"/>
</dbReference>
<dbReference type="PANTHER" id="PTHR30485">
    <property type="entry name" value="NI/FE-HYDROGENASE 1 B-TYPE CYTOCHROME SUBUNIT"/>
    <property type="match status" value="1"/>
</dbReference>
<dbReference type="GO" id="GO:0005886">
    <property type="term" value="C:plasma membrane"/>
    <property type="evidence" value="ECO:0007669"/>
    <property type="project" value="UniProtKB-SubCell"/>
</dbReference>
<feature type="transmembrane region" description="Helical" evidence="6">
    <location>
        <begin position="140"/>
        <end position="159"/>
    </location>
</feature>
<sequence>MEKAMGSGRAIRVWDPLIRVFHWATVLLCVLNLFILEEDRRNHRYVGYALAGLLVLRILWGFVGSDYARFAQWFPTPARLGRYLQASWQGRHPYHAGHNPLGALMILLLLTCLVGTAVTGIMTGYEQLFDEELMEELHEFFAKALQIAIFIHVLAVIVLDRLTRGDLIRAMITGRKRVPADTEIVDKR</sequence>
<keyword evidence="2" id="KW-1003">Cell membrane</keyword>
<evidence type="ECO:0000313" key="8">
    <source>
        <dbReference type="EMBL" id="MDX7920600.1"/>
    </source>
</evidence>
<proteinExistence type="predicted"/>
<dbReference type="GO" id="GO:0020037">
    <property type="term" value="F:heme binding"/>
    <property type="evidence" value="ECO:0007669"/>
    <property type="project" value="TreeGrafter"/>
</dbReference>
<dbReference type="EMBL" id="JAWZXF010000001">
    <property type="protein sequence ID" value="MDX7920600.1"/>
    <property type="molecule type" value="Genomic_DNA"/>
</dbReference>
<dbReference type="Pfam" id="PF01292">
    <property type="entry name" value="Ni_hydr_CYTB"/>
    <property type="match status" value="1"/>
</dbReference>
<protein>
    <submittedName>
        <fullName evidence="8">Cytochrome b/b6 domain-containing protein</fullName>
    </submittedName>
</protein>
<dbReference type="AlphaFoldDB" id="A0AAP6G8A4"/>
<dbReference type="Gene3D" id="1.20.950.20">
    <property type="entry name" value="Transmembrane di-heme cytochromes, Chain C"/>
    <property type="match status" value="1"/>
</dbReference>
<evidence type="ECO:0000256" key="3">
    <source>
        <dbReference type="ARBA" id="ARBA00022692"/>
    </source>
</evidence>
<dbReference type="Proteomes" id="UP001285835">
    <property type="component" value="Unassembled WGS sequence"/>
</dbReference>
<evidence type="ECO:0000256" key="4">
    <source>
        <dbReference type="ARBA" id="ARBA00022989"/>
    </source>
</evidence>
<evidence type="ECO:0000256" key="5">
    <source>
        <dbReference type="ARBA" id="ARBA00023136"/>
    </source>
</evidence>
<gene>
    <name evidence="8" type="ORF">SJS82_01405</name>
</gene>
<evidence type="ECO:0000256" key="2">
    <source>
        <dbReference type="ARBA" id="ARBA00022475"/>
    </source>
</evidence>
<comment type="caution">
    <text evidence="8">The sequence shown here is derived from an EMBL/GenBank/DDBJ whole genome shotgun (WGS) entry which is preliminary data.</text>
</comment>
<accession>A0AAP6G8A4</accession>
<evidence type="ECO:0000259" key="7">
    <source>
        <dbReference type="Pfam" id="PF01292"/>
    </source>
</evidence>
<reference evidence="8" key="1">
    <citation type="submission" date="2023-11" db="EMBL/GenBank/DDBJ databases">
        <title>WGS of Aeromonas in Northern Israel.</title>
        <authorList>
            <person name="Hershko Y."/>
        </authorList>
    </citation>
    <scope>NUCLEOTIDE SEQUENCE</scope>
    <source>
        <strain evidence="8">02297</strain>
    </source>
</reference>
<dbReference type="InterPro" id="IPR016174">
    <property type="entry name" value="Di-haem_cyt_TM"/>
</dbReference>
<feature type="transmembrane region" description="Helical" evidence="6">
    <location>
        <begin position="101"/>
        <end position="125"/>
    </location>
</feature>
<name>A0AAP6G8A4_AERME</name>
<feature type="transmembrane region" description="Helical" evidence="6">
    <location>
        <begin position="42"/>
        <end position="63"/>
    </location>
</feature>
<dbReference type="InterPro" id="IPR051542">
    <property type="entry name" value="Hydrogenase_cytochrome"/>
</dbReference>
<keyword evidence="3 6" id="KW-0812">Transmembrane</keyword>
<keyword evidence="4 6" id="KW-1133">Transmembrane helix</keyword>
<dbReference type="InterPro" id="IPR011577">
    <property type="entry name" value="Cyt_b561_bac/Ni-Hgenase"/>
</dbReference>
<dbReference type="PANTHER" id="PTHR30485:SF2">
    <property type="entry name" value="BLL0597 PROTEIN"/>
    <property type="match status" value="1"/>
</dbReference>
<evidence type="ECO:0000313" key="9">
    <source>
        <dbReference type="Proteomes" id="UP001285835"/>
    </source>
</evidence>
<dbReference type="SUPFAM" id="SSF81342">
    <property type="entry name" value="Transmembrane di-heme cytochromes"/>
    <property type="match status" value="1"/>
</dbReference>
<evidence type="ECO:0000256" key="1">
    <source>
        <dbReference type="ARBA" id="ARBA00004651"/>
    </source>
</evidence>
<feature type="transmembrane region" description="Helical" evidence="6">
    <location>
        <begin position="20"/>
        <end position="36"/>
    </location>
</feature>
<organism evidence="8 9">
    <name type="scientific">Aeromonas media</name>
    <dbReference type="NCBI Taxonomy" id="651"/>
    <lineage>
        <taxon>Bacteria</taxon>
        <taxon>Pseudomonadati</taxon>
        <taxon>Pseudomonadota</taxon>
        <taxon>Gammaproteobacteria</taxon>
        <taxon>Aeromonadales</taxon>
        <taxon>Aeromonadaceae</taxon>
        <taxon>Aeromonas</taxon>
    </lineage>
</organism>
<comment type="subcellular location">
    <subcellularLocation>
        <location evidence="1">Cell membrane</location>
        <topology evidence="1">Multi-pass membrane protein</topology>
    </subcellularLocation>
</comment>
<feature type="domain" description="Cytochrome b561 bacterial/Ni-hydrogenase" evidence="7">
    <location>
        <begin position="13"/>
        <end position="174"/>
    </location>
</feature>
<dbReference type="GO" id="GO:0009055">
    <property type="term" value="F:electron transfer activity"/>
    <property type="evidence" value="ECO:0007669"/>
    <property type="project" value="InterPro"/>
</dbReference>